<dbReference type="GO" id="GO:0047750">
    <property type="term" value="F:cholestenol delta-isomerase activity"/>
    <property type="evidence" value="ECO:0007669"/>
    <property type="project" value="InterPro"/>
</dbReference>
<dbReference type="GO" id="GO:0016020">
    <property type="term" value="C:membrane"/>
    <property type="evidence" value="ECO:0007669"/>
    <property type="project" value="UniProtKB-SubCell"/>
</dbReference>
<feature type="transmembrane region" description="Helical" evidence="7">
    <location>
        <begin position="207"/>
        <end position="226"/>
    </location>
</feature>
<dbReference type="PANTHER" id="PTHR14207">
    <property type="entry name" value="STEROL ISOMERASE"/>
    <property type="match status" value="1"/>
</dbReference>
<dbReference type="Pfam" id="PF05241">
    <property type="entry name" value="EBP"/>
    <property type="match status" value="1"/>
</dbReference>
<keyword evidence="5 6" id="KW-0472">Membrane</keyword>
<evidence type="ECO:0000256" key="7">
    <source>
        <dbReference type="SAM" id="Phobius"/>
    </source>
</evidence>
<dbReference type="Proteomes" id="UP000664521">
    <property type="component" value="Unassembled WGS sequence"/>
</dbReference>
<comment type="similarity">
    <text evidence="2">Belongs to the EBP family.</text>
</comment>
<evidence type="ECO:0000256" key="1">
    <source>
        <dbReference type="ARBA" id="ARBA00004141"/>
    </source>
</evidence>
<dbReference type="PROSITE" id="PS51751">
    <property type="entry name" value="EXPERA"/>
    <property type="match status" value="1"/>
</dbReference>
<evidence type="ECO:0000256" key="4">
    <source>
        <dbReference type="ARBA" id="ARBA00022989"/>
    </source>
</evidence>
<gene>
    <name evidence="9" type="ORF">HETSPECPRED_005185</name>
</gene>
<keyword evidence="10" id="KW-1185">Reference proteome</keyword>
<dbReference type="GO" id="GO:0016125">
    <property type="term" value="P:sterol metabolic process"/>
    <property type="evidence" value="ECO:0007669"/>
    <property type="project" value="InterPro"/>
</dbReference>
<feature type="domain" description="EXPERA" evidence="8">
    <location>
        <begin position="47"/>
        <end position="225"/>
    </location>
</feature>
<organism evidence="9 10">
    <name type="scientific">Heterodermia speciosa</name>
    <dbReference type="NCBI Taxonomy" id="116794"/>
    <lineage>
        <taxon>Eukaryota</taxon>
        <taxon>Fungi</taxon>
        <taxon>Dikarya</taxon>
        <taxon>Ascomycota</taxon>
        <taxon>Pezizomycotina</taxon>
        <taxon>Lecanoromycetes</taxon>
        <taxon>OSLEUM clade</taxon>
        <taxon>Lecanoromycetidae</taxon>
        <taxon>Caliciales</taxon>
        <taxon>Physciaceae</taxon>
        <taxon>Heterodermia</taxon>
    </lineage>
</organism>
<name>A0A8H3IL39_9LECA</name>
<dbReference type="GO" id="GO:0005783">
    <property type="term" value="C:endoplasmic reticulum"/>
    <property type="evidence" value="ECO:0007669"/>
    <property type="project" value="TreeGrafter"/>
</dbReference>
<protein>
    <recommendedName>
        <fullName evidence="8">EXPERA domain-containing protein</fullName>
    </recommendedName>
</protein>
<dbReference type="OrthoDB" id="5415655at2759"/>
<comment type="caution">
    <text evidence="9">The sequence shown here is derived from an EMBL/GenBank/DDBJ whole genome shotgun (WGS) entry which is preliminary data.</text>
</comment>
<dbReference type="AlphaFoldDB" id="A0A8H3IL39"/>
<feature type="transmembrane region" description="Helical" evidence="7">
    <location>
        <begin position="48"/>
        <end position="65"/>
    </location>
</feature>
<proteinExistence type="inferred from homology"/>
<accession>A0A8H3IL39</accession>
<evidence type="ECO:0000259" key="8">
    <source>
        <dbReference type="PROSITE" id="PS51751"/>
    </source>
</evidence>
<dbReference type="InterPro" id="IPR007905">
    <property type="entry name" value="EBP"/>
</dbReference>
<dbReference type="InterPro" id="IPR033118">
    <property type="entry name" value="EXPERA"/>
</dbReference>
<keyword evidence="4 6" id="KW-1133">Transmembrane helix</keyword>
<evidence type="ECO:0000313" key="9">
    <source>
        <dbReference type="EMBL" id="CAF9922913.1"/>
    </source>
</evidence>
<sequence>MDSTSKPAQSPIVIDLTTILSLLSTLLILFSAYLLSYQLLPSRTLLKYRVLFVWHAFDALIHFLLEGSFLYNCFFTYVASTSTPDYPHPASLPPVGPFLGHADRTYGSAYGTNPFAKLWQEYAKADKRWGGADVTVISLELLTVFGAGPLAVWVCELLRRGRGQEGRLWFWASVMATGEIYGGFMTFAPEWLSGSTNLDTSNFMYLYVYLIFFNMLWVVFPLWVLYEAYGNINLAFVKASGAIGPKSKKKR</sequence>
<evidence type="ECO:0000256" key="3">
    <source>
        <dbReference type="ARBA" id="ARBA00022692"/>
    </source>
</evidence>
<dbReference type="PANTHER" id="PTHR14207:SF1">
    <property type="entry name" value="EMOPAMIL-BINDING PROTEIN-LIKE"/>
    <property type="match status" value="1"/>
</dbReference>
<evidence type="ECO:0000256" key="2">
    <source>
        <dbReference type="ARBA" id="ARBA00008337"/>
    </source>
</evidence>
<feature type="transmembrane region" description="Helical" evidence="7">
    <location>
        <begin position="168"/>
        <end position="187"/>
    </location>
</feature>
<comment type="subcellular location">
    <subcellularLocation>
        <location evidence="1">Membrane</location>
        <topology evidence="1">Multi-pass membrane protein</topology>
    </subcellularLocation>
</comment>
<evidence type="ECO:0000256" key="5">
    <source>
        <dbReference type="ARBA" id="ARBA00023136"/>
    </source>
</evidence>
<evidence type="ECO:0000256" key="6">
    <source>
        <dbReference type="PROSITE-ProRule" id="PRU01087"/>
    </source>
</evidence>
<dbReference type="EMBL" id="CAJPDS010000032">
    <property type="protein sequence ID" value="CAF9922913.1"/>
    <property type="molecule type" value="Genomic_DNA"/>
</dbReference>
<keyword evidence="3 6" id="KW-0812">Transmembrane</keyword>
<feature type="transmembrane region" description="Helical" evidence="7">
    <location>
        <begin position="12"/>
        <end position="36"/>
    </location>
</feature>
<feature type="transmembrane region" description="Helical" evidence="7">
    <location>
        <begin position="136"/>
        <end position="156"/>
    </location>
</feature>
<evidence type="ECO:0000313" key="10">
    <source>
        <dbReference type="Proteomes" id="UP000664521"/>
    </source>
</evidence>
<reference evidence="9" key="1">
    <citation type="submission" date="2021-03" db="EMBL/GenBank/DDBJ databases">
        <authorList>
            <person name="Tagirdzhanova G."/>
        </authorList>
    </citation>
    <scope>NUCLEOTIDE SEQUENCE</scope>
</reference>